<gene>
    <name evidence="1" type="ORF">TELCIR_20439</name>
</gene>
<dbReference type="EMBL" id="KZ362295">
    <property type="protein sequence ID" value="PIO58131.1"/>
    <property type="molecule type" value="Genomic_DNA"/>
</dbReference>
<evidence type="ECO:0000313" key="1">
    <source>
        <dbReference type="EMBL" id="PIO58131.1"/>
    </source>
</evidence>
<proteinExistence type="predicted"/>
<name>A0A2G9TJK2_TELCI</name>
<accession>A0A2G9TJK2</accession>
<dbReference type="AlphaFoldDB" id="A0A2G9TJK2"/>
<reference evidence="1 2" key="1">
    <citation type="submission" date="2015-09" db="EMBL/GenBank/DDBJ databases">
        <title>Draft genome of the parasitic nematode Teladorsagia circumcincta isolate WARC Sus (inbred).</title>
        <authorList>
            <person name="Mitreva M."/>
        </authorList>
    </citation>
    <scope>NUCLEOTIDE SEQUENCE [LARGE SCALE GENOMIC DNA]</scope>
    <source>
        <strain evidence="1 2">S</strain>
    </source>
</reference>
<dbReference type="Proteomes" id="UP000230423">
    <property type="component" value="Unassembled WGS sequence"/>
</dbReference>
<evidence type="ECO:0000313" key="2">
    <source>
        <dbReference type="Proteomes" id="UP000230423"/>
    </source>
</evidence>
<feature type="non-terminal residue" evidence="1">
    <location>
        <position position="1"/>
    </location>
</feature>
<organism evidence="1 2">
    <name type="scientific">Teladorsagia circumcincta</name>
    <name type="common">Brown stomach worm</name>
    <name type="synonym">Ostertagia circumcincta</name>
    <dbReference type="NCBI Taxonomy" id="45464"/>
    <lineage>
        <taxon>Eukaryota</taxon>
        <taxon>Metazoa</taxon>
        <taxon>Ecdysozoa</taxon>
        <taxon>Nematoda</taxon>
        <taxon>Chromadorea</taxon>
        <taxon>Rhabditida</taxon>
        <taxon>Rhabditina</taxon>
        <taxon>Rhabditomorpha</taxon>
        <taxon>Strongyloidea</taxon>
        <taxon>Trichostrongylidae</taxon>
        <taxon>Teladorsagia</taxon>
    </lineage>
</organism>
<keyword evidence="2" id="KW-1185">Reference proteome</keyword>
<dbReference type="OrthoDB" id="6133475at2759"/>
<protein>
    <submittedName>
        <fullName evidence="1">Uncharacterized protein</fullName>
    </submittedName>
</protein>
<sequence length="115" mass="12945">ETPPYYYSWIGLGQSETDSYPRWQVVLPDGASRMRCAISSGFGRPSFGGYEGLDPALLKWLILPFASMPNGWSPAATCVAYYNAKSISNSYVYFYPCTSLYNSVCERNMTLMNLY</sequence>